<accession>A0A4Z1P953</accession>
<keyword evidence="4" id="KW-1185">Reference proteome</keyword>
<comment type="similarity">
    <text evidence="1">Belongs to the UPF0045 family.</text>
</comment>
<comment type="caution">
    <text evidence="3">The sequence shown here is derived from an EMBL/GenBank/DDBJ whole genome shotgun (WGS) entry which is preliminary data.</text>
</comment>
<dbReference type="OrthoDB" id="5587367at2759"/>
<gene>
    <name evidence="3" type="ORF">E6O75_ATG03125</name>
</gene>
<name>A0A4Z1P953_9PEZI</name>
<protein>
    <submittedName>
        <fullName evidence="3">Gb</fullName>
    </submittedName>
</protein>
<dbReference type="InterPro" id="IPR002767">
    <property type="entry name" value="Thiamine_BP"/>
</dbReference>
<dbReference type="InterPro" id="IPR051614">
    <property type="entry name" value="UPF0045_domain"/>
</dbReference>
<sequence>MSQQQSFTGDTISDKKTTKTDDFTTLATPAVCVADFCLIPIGTPTASVSNEVAQVQRLLKKCGLSYSMHSAGTTVEGSWNDVMRVIGQCHAMLHERGVLRIQSDIRVGTRTDKKQKFEDKVKKVESLLAKDEE</sequence>
<dbReference type="PANTHER" id="PTHR33777:SF1">
    <property type="entry name" value="UPF0045 PROTEIN ECM15"/>
    <property type="match status" value="1"/>
</dbReference>
<dbReference type="InterPro" id="IPR029756">
    <property type="entry name" value="MTH1187/YkoF-like"/>
</dbReference>
<evidence type="ECO:0000256" key="1">
    <source>
        <dbReference type="ARBA" id="ARBA00010272"/>
    </source>
</evidence>
<feature type="domain" description="Thiamine-binding protein" evidence="2">
    <location>
        <begin position="34"/>
        <end position="125"/>
    </location>
</feature>
<dbReference type="AlphaFoldDB" id="A0A4Z1P953"/>
<dbReference type="Pfam" id="PF01910">
    <property type="entry name" value="Thiamine_BP"/>
    <property type="match status" value="1"/>
</dbReference>
<dbReference type="Proteomes" id="UP000298493">
    <property type="component" value="Unassembled WGS sequence"/>
</dbReference>
<dbReference type="SUPFAM" id="SSF89957">
    <property type="entry name" value="MTH1187/YkoF-like"/>
    <property type="match status" value="1"/>
</dbReference>
<reference evidence="3 4" key="1">
    <citation type="submission" date="2019-04" db="EMBL/GenBank/DDBJ databases">
        <title>High contiguity whole genome sequence and gene annotation resource for two Venturia nashicola isolates.</title>
        <authorList>
            <person name="Prokchorchik M."/>
            <person name="Won K."/>
            <person name="Lee Y."/>
            <person name="Choi E.D."/>
            <person name="Segonzac C."/>
            <person name="Sohn K.H."/>
        </authorList>
    </citation>
    <scope>NUCLEOTIDE SEQUENCE [LARGE SCALE GENOMIC DNA]</scope>
    <source>
        <strain evidence="3 4">PRI2</strain>
    </source>
</reference>
<dbReference type="NCBIfam" id="TIGR00106">
    <property type="entry name" value="MTH1187 family thiamine-binding protein"/>
    <property type="match status" value="1"/>
</dbReference>
<dbReference type="PANTHER" id="PTHR33777">
    <property type="entry name" value="UPF0045 PROTEIN ECM15"/>
    <property type="match status" value="1"/>
</dbReference>
<dbReference type="GO" id="GO:0005829">
    <property type="term" value="C:cytosol"/>
    <property type="evidence" value="ECO:0007669"/>
    <property type="project" value="TreeGrafter"/>
</dbReference>
<dbReference type="Gene3D" id="3.30.70.930">
    <property type="match status" value="1"/>
</dbReference>
<evidence type="ECO:0000259" key="2">
    <source>
        <dbReference type="Pfam" id="PF01910"/>
    </source>
</evidence>
<evidence type="ECO:0000313" key="3">
    <source>
        <dbReference type="EMBL" id="TID23489.1"/>
    </source>
</evidence>
<evidence type="ECO:0000313" key="4">
    <source>
        <dbReference type="Proteomes" id="UP000298493"/>
    </source>
</evidence>
<dbReference type="EMBL" id="SNSC02000006">
    <property type="protein sequence ID" value="TID23489.1"/>
    <property type="molecule type" value="Genomic_DNA"/>
</dbReference>
<proteinExistence type="inferred from homology"/>
<organism evidence="3 4">
    <name type="scientific">Venturia nashicola</name>
    <dbReference type="NCBI Taxonomy" id="86259"/>
    <lineage>
        <taxon>Eukaryota</taxon>
        <taxon>Fungi</taxon>
        <taxon>Dikarya</taxon>
        <taxon>Ascomycota</taxon>
        <taxon>Pezizomycotina</taxon>
        <taxon>Dothideomycetes</taxon>
        <taxon>Pleosporomycetidae</taxon>
        <taxon>Venturiales</taxon>
        <taxon>Venturiaceae</taxon>
        <taxon>Venturia</taxon>
    </lineage>
</organism>